<keyword evidence="1" id="KW-0472">Membrane</keyword>
<name>A0ABY0V748_9ACTO</name>
<evidence type="ECO:0000313" key="2">
    <source>
        <dbReference type="EMBL" id="SDT92653.1"/>
    </source>
</evidence>
<evidence type="ECO:0008006" key="4">
    <source>
        <dbReference type="Google" id="ProtNLM"/>
    </source>
</evidence>
<accession>A0ABY0V748</accession>
<sequence length="255" mass="28295">MPAWAIVIPIAFLIACICAALWRHHVARLRATTLPLTLYAPLELIACYGAMVLIGAWALWRELTTQSRVAIIAVALGLSVLGLALLIVEVPRRLYLTPDYLAVRSVRGTRTVELLDIVTISIRPAQTSTCVTVTDVHGRRITWHATGMMDETFVAYMRELERRIRNGRIPLLHPTRHRPVNPLTAHALQVVAREAAHDPKVRELLTQASVCVGTDPDQAHILLRDAARECARSWPLDSELGATIVALSHRYPPGQ</sequence>
<organism evidence="2 3">
    <name type="scientific">Schaalia radingae</name>
    <dbReference type="NCBI Taxonomy" id="131110"/>
    <lineage>
        <taxon>Bacteria</taxon>
        <taxon>Bacillati</taxon>
        <taxon>Actinomycetota</taxon>
        <taxon>Actinomycetes</taxon>
        <taxon>Actinomycetales</taxon>
        <taxon>Actinomycetaceae</taxon>
        <taxon>Schaalia</taxon>
    </lineage>
</organism>
<dbReference type="RefSeq" id="WP_058236578.1">
    <property type="nucleotide sequence ID" value="NZ_LT629792.1"/>
</dbReference>
<keyword evidence="1" id="KW-0812">Transmembrane</keyword>
<protein>
    <recommendedName>
        <fullName evidence="4">PH domain-containing protein</fullName>
    </recommendedName>
</protein>
<feature type="transmembrane region" description="Helical" evidence="1">
    <location>
        <begin position="6"/>
        <end position="24"/>
    </location>
</feature>
<gene>
    <name evidence="2" type="ORF">SAMN04489714_0960</name>
</gene>
<keyword evidence="3" id="KW-1185">Reference proteome</keyword>
<keyword evidence="1" id="KW-1133">Transmembrane helix</keyword>
<evidence type="ECO:0000313" key="3">
    <source>
        <dbReference type="Proteomes" id="UP000198976"/>
    </source>
</evidence>
<dbReference type="EMBL" id="LT629792">
    <property type="protein sequence ID" value="SDT92653.1"/>
    <property type="molecule type" value="Genomic_DNA"/>
</dbReference>
<proteinExistence type="predicted"/>
<reference evidence="2 3" key="1">
    <citation type="submission" date="2016-10" db="EMBL/GenBank/DDBJ databases">
        <authorList>
            <person name="Varghese N."/>
            <person name="Submissions S."/>
        </authorList>
    </citation>
    <scope>NUCLEOTIDE SEQUENCE [LARGE SCALE GENOMIC DNA]</scope>
    <source>
        <strain evidence="2 3">DSM 9169</strain>
    </source>
</reference>
<dbReference type="Proteomes" id="UP000198976">
    <property type="component" value="Chromosome I"/>
</dbReference>
<evidence type="ECO:0000256" key="1">
    <source>
        <dbReference type="SAM" id="Phobius"/>
    </source>
</evidence>
<feature type="transmembrane region" description="Helical" evidence="1">
    <location>
        <begin position="36"/>
        <end position="60"/>
    </location>
</feature>
<feature type="transmembrane region" description="Helical" evidence="1">
    <location>
        <begin position="66"/>
        <end position="88"/>
    </location>
</feature>